<organism evidence="2 3">
    <name type="scientific">candidate division TA06 bacterium B3_TA06</name>
    <dbReference type="NCBI Taxonomy" id="2012487"/>
    <lineage>
        <taxon>Bacteria</taxon>
        <taxon>Bacteria division TA06</taxon>
    </lineage>
</organism>
<evidence type="ECO:0000256" key="1">
    <source>
        <dbReference type="SAM" id="SignalP"/>
    </source>
</evidence>
<feature type="chain" id="PRO_5022218106" description="SRPBCC family protein" evidence="1">
    <location>
        <begin position="27"/>
        <end position="187"/>
    </location>
</feature>
<proteinExistence type="predicted"/>
<sequence>MVLVFKPRLTTVAFLLLLFLFPTALAEPYVEITRDGGIFTVITSIEIERSVEEVWPFMWEFRHIKGYADNVERIDSLGGGEDWYDVRYVGDFPLLHAEITNRKWIIDEGKSVGTKLVNFVVKSPLPFAFICAEGFWRLDSLGPNRSRVYFKNVLEVQAAGMEWLYTPIAKRDGRRIMKNFKRYVESR</sequence>
<dbReference type="EMBL" id="NJBO01000013">
    <property type="protein sequence ID" value="TKJ41420.1"/>
    <property type="molecule type" value="Genomic_DNA"/>
</dbReference>
<dbReference type="Proteomes" id="UP000317778">
    <property type="component" value="Unassembled WGS sequence"/>
</dbReference>
<evidence type="ECO:0000313" key="3">
    <source>
        <dbReference type="Proteomes" id="UP000317778"/>
    </source>
</evidence>
<dbReference type="Gene3D" id="3.30.530.20">
    <property type="match status" value="1"/>
</dbReference>
<comment type="caution">
    <text evidence="2">The sequence shown here is derived from an EMBL/GenBank/DDBJ whole genome shotgun (WGS) entry which is preliminary data.</text>
</comment>
<accession>A0A532V2H2</accession>
<feature type="signal peptide" evidence="1">
    <location>
        <begin position="1"/>
        <end position="26"/>
    </location>
</feature>
<gene>
    <name evidence="2" type="ORF">CEE36_08180</name>
</gene>
<reference evidence="2 3" key="1">
    <citation type="submission" date="2017-06" db="EMBL/GenBank/DDBJ databases">
        <title>Novel microbial phyla capable of carbon fixation and sulfur reduction in deep-sea sediments.</title>
        <authorList>
            <person name="Huang J."/>
            <person name="Baker B."/>
            <person name="Wang Y."/>
        </authorList>
    </citation>
    <scope>NUCLEOTIDE SEQUENCE [LARGE SCALE GENOMIC DNA]</scope>
    <source>
        <strain evidence="2">B3_TA06</strain>
    </source>
</reference>
<evidence type="ECO:0008006" key="4">
    <source>
        <dbReference type="Google" id="ProtNLM"/>
    </source>
</evidence>
<protein>
    <recommendedName>
        <fullName evidence="4">SRPBCC family protein</fullName>
    </recommendedName>
</protein>
<name>A0A532V2H2_UNCT6</name>
<dbReference type="CDD" id="cd07812">
    <property type="entry name" value="SRPBCC"/>
    <property type="match status" value="1"/>
</dbReference>
<dbReference type="AlphaFoldDB" id="A0A532V2H2"/>
<dbReference type="InterPro" id="IPR023393">
    <property type="entry name" value="START-like_dom_sf"/>
</dbReference>
<keyword evidence="1" id="KW-0732">Signal</keyword>
<dbReference type="SUPFAM" id="SSF55961">
    <property type="entry name" value="Bet v1-like"/>
    <property type="match status" value="1"/>
</dbReference>
<evidence type="ECO:0000313" key="2">
    <source>
        <dbReference type="EMBL" id="TKJ41420.1"/>
    </source>
</evidence>